<evidence type="ECO:0000313" key="3">
    <source>
        <dbReference type="Proteomes" id="UP001498398"/>
    </source>
</evidence>
<name>A0ABR1IVA1_9AGAR</name>
<protein>
    <submittedName>
        <fullName evidence="2">Uncharacterized protein</fullName>
    </submittedName>
</protein>
<dbReference type="EMBL" id="JBANRG010000060">
    <property type="protein sequence ID" value="KAK7442065.1"/>
    <property type="molecule type" value="Genomic_DNA"/>
</dbReference>
<evidence type="ECO:0000256" key="1">
    <source>
        <dbReference type="SAM" id="MobiDB-lite"/>
    </source>
</evidence>
<sequence>MLVISRSSSKFRHVNANANTNTDNYSVSISISGTNTGTGDTGSGHHVQGSVPTMTTTLVGKKKQGDSLGSGVDGEGRFDMKESRLESLPQPVPDSDLGIRTITTAAIIQLV</sequence>
<dbReference type="Proteomes" id="UP001498398">
    <property type="component" value="Unassembled WGS sequence"/>
</dbReference>
<feature type="region of interest" description="Disordered" evidence="1">
    <location>
        <begin position="36"/>
        <end position="77"/>
    </location>
</feature>
<organism evidence="2 3">
    <name type="scientific">Marasmiellus scandens</name>
    <dbReference type="NCBI Taxonomy" id="2682957"/>
    <lineage>
        <taxon>Eukaryota</taxon>
        <taxon>Fungi</taxon>
        <taxon>Dikarya</taxon>
        <taxon>Basidiomycota</taxon>
        <taxon>Agaricomycotina</taxon>
        <taxon>Agaricomycetes</taxon>
        <taxon>Agaricomycetidae</taxon>
        <taxon>Agaricales</taxon>
        <taxon>Marasmiineae</taxon>
        <taxon>Omphalotaceae</taxon>
        <taxon>Marasmiellus</taxon>
    </lineage>
</organism>
<comment type="caution">
    <text evidence="2">The sequence shown here is derived from an EMBL/GenBank/DDBJ whole genome shotgun (WGS) entry which is preliminary data.</text>
</comment>
<evidence type="ECO:0000313" key="2">
    <source>
        <dbReference type="EMBL" id="KAK7442065.1"/>
    </source>
</evidence>
<proteinExistence type="predicted"/>
<reference evidence="2 3" key="1">
    <citation type="submission" date="2024-01" db="EMBL/GenBank/DDBJ databases">
        <title>A draft genome for the cacao thread blight pathogen Marasmiellus scandens.</title>
        <authorList>
            <person name="Baruah I.K."/>
            <person name="Leung J."/>
            <person name="Bukari Y."/>
            <person name="Amoako-Attah I."/>
            <person name="Meinhardt L.W."/>
            <person name="Bailey B.A."/>
            <person name="Cohen S.P."/>
        </authorList>
    </citation>
    <scope>NUCLEOTIDE SEQUENCE [LARGE SCALE GENOMIC DNA]</scope>
    <source>
        <strain evidence="2 3">GH-19</strain>
    </source>
</reference>
<keyword evidence="3" id="KW-1185">Reference proteome</keyword>
<accession>A0ABR1IVA1</accession>
<gene>
    <name evidence="2" type="ORF">VKT23_016341</name>
</gene>